<dbReference type="NCBIfam" id="TIGR03804">
    <property type="entry name" value="para_beta_helix"/>
    <property type="match status" value="1"/>
</dbReference>
<sequence>MYAKRPARSRRRPLAGAASAVTLAVLVAAVLTSAPPRPGDDVDLAAAVVPAQAAAGATLRVGPGAQYTTLADAARAARPGDTVLVTPGNYAGFQAPTSGTAGAPITFKADGGKVTLTSGGTSNGRLDLSGRSNLRFVGIDVSRSSRFGIYATNAQNITLQDCEIADSQDGGAVFVGGSNIRVIGCDVHGNNARGTSADMEGISLENVDGFEIAGNHVHDNGEEGIDAKYEARNGTIHGNRVENNRGPNIYVDSAHQIKVYDNISIGAKESSKAGIALAVENYSKTRKTYSVQIYNNVMIGNAGGGMSFWTEGSGSFTDISVVNNTFVNNKKAGISIAGGQFAGTNILRNNLFSGNPTAVSGSASAFKADHNLFSGNGIGTNLVTGLVTFVNAAANDLRLAPGSAGLDAGSTDAAPTTDITGAPRPSGRGVDLGAYELQVSPPPVAPTTTAPTTTVPVAPTTTVPTTTVPVAPTTTVPTTTVPTTTVSATTVPTTTVPTTTVPTTTVPTTTVPTTTVPTTTVPVPGATTTTPVVPAEAVTATSQTPAKPVVTPGTCMPLVVQAVAPGGARTMLFFPLGLMLVPGTVPFYLPCTLPTAT</sequence>
<name>A0A511DI79_9PSEU</name>
<dbReference type="Pfam" id="PF13229">
    <property type="entry name" value="Beta_helix"/>
    <property type="match status" value="1"/>
</dbReference>
<gene>
    <name evidence="4" type="ORF">PSU4_34630</name>
</gene>
<keyword evidence="2" id="KW-0732">Signal</keyword>
<dbReference type="EMBL" id="BJVJ01000035">
    <property type="protein sequence ID" value="GEL24509.1"/>
    <property type="molecule type" value="Genomic_DNA"/>
</dbReference>
<organism evidence="4 5">
    <name type="scientific">Pseudonocardia sulfidoxydans NBRC 16205</name>
    <dbReference type="NCBI Taxonomy" id="1223511"/>
    <lineage>
        <taxon>Bacteria</taxon>
        <taxon>Bacillati</taxon>
        <taxon>Actinomycetota</taxon>
        <taxon>Actinomycetes</taxon>
        <taxon>Pseudonocardiales</taxon>
        <taxon>Pseudonocardiaceae</taxon>
        <taxon>Pseudonocardia</taxon>
    </lineage>
</organism>
<feature type="region of interest" description="Disordered" evidence="1">
    <location>
        <begin position="498"/>
        <end position="528"/>
    </location>
</feature>
<evidence type="ECO:0000259" key="3">
    <source>
        <dbReference type="Pfam" id="PF13229"/>
    </source>
</evidence>
<dbReference type="SMART" id="SM00710">
    <property type="entry name" value="PbH1"/>
    <property type="match status" value="8"/>
</dbReference>
<evidence type="ECO:0000313" key="4">
    <source>
        <dbReference type="EMBL" id="GEL24509.1"/>
    </source>
</evidence>
<evidence type="ECO:0000313" key="5">
    <source>
        <dbReference type="Proteomes" id="UP000321685"/>
    </source>
</evidence>
<feature type="region of interest" description="Disordered" evidence="1">
    <location>
        <begin position="440"/>
        <end position="461"/>
    </location>
</feature>
<dbReference type="InterPro" id="IPR011050">
    <property type="entry name" value="Pectin_lyase_fold/virulence"/>
</dbReference>
<dbReference type="InterPro" id="IPR022441">
    <property type="entry name" value="Para_beta_helix_rpt-2"/>
</dbReference>
<dbReference type="SUPFAM" id="SSF51126">
    <property type="entry name" value="Pectin lyase-like"/>
    <property type="match status" value="1"/>
</dbReference>
<keyword evidence="5" id="KW-1185">Reference proteome</keyword>
<dbReference type="Proteomes" id="UP000321685">
    <property type="component" value="Unassembled WGS sequence"/>
</dbReference>
<dbReference type="AlphaFoldDB" id="A0A511DI79"/>
<dbReference type="InterPro" id="IPR012334">
    <property type="entry name" value="Pectin_lyas_fold"/>
</dbReference>
<comment type="caution">
    <text evidence="4">The sequence shown here is derived from an EMBL/GenBank/DDBJ whole genome shotgun (WGS) entry which is preliminary data.</text>
</comment>
<protein>
    <recommendedName>
        <fullName evidence="3">Right handed beta helix domain-containing protein</fullName>
    </recommendedName>
</protein>
<feature type="domain" description="Right handed beta helix" evidence="3">
    <location>
        <begin position="129"/>
        <end position="277"/>
    </location>
</feature>
<feature type="chain" id="PRO_5039719771" description="Right handed beta helix domain-containing protein" evidence="2">
    <location>
        <begin position="29"/>
        <end position="597"/>
    </location>
</feature>
<dbReference type="InterPro" id="IPR039448">
    <property type="entry name" value="Beta_helix"/>
</dbReference>
<dbReference type="InterPro" id="IPR006626">
    <property type="entry name" value="PbH1"/>
</dbReference>
<proteinExistence type="predicted"/>
<dbReference type="Gene3D" id="2.160.20.10">
    <property type="entry name" value="Single-stranded right-handed beta-helix, Pectin lyase-like"/>
    <property type="match status" value="1"/>
</dbReference>
<dbReference type="RefSeq" id="WP_147109509.1">
    <property type="nucleotide sequence ID" value="NZ_BJVJ01000035.1"/>
</dbReference>
<reference evidence="4 5" key="1">
    <citation type="submission" date="2019-07" db="EMBL/GenBank/DDBJ databases">
        <title>Whole genome shotgun sequence of Pseudonocardia sulfidoxydans NBRC 16205.</title>
        <authorList>
            <person name="Hosoyama A."/>
            <person name="Uohara A."/>
            <person name="Ohji S."/>
            <person name="Ichikawa N."/>
        </authorList>
    </citation>
    <scope>NUCLEOTIDE SEQUENCE [LARGE SCALE GENOMIC DNA]</scope>
    <source>
        <strain evidence="4 5">NBRC 16205</strain>
    </source>
</reference>
<evidence type="ECO:0000256" key="1">
    <source>
        <dbReference type="SAM" id="MobiDB-lite"/>
    </source>
</evidence>
<feature type="compositionally biased region" description="Low complexity" evidence="1">
    <location>
        <begin position="446"/>
        <end position="461"/>
    </location>
</feature>
<accession>A0A511DI79</accession>
<dbReference type="NCBIfam" id="NF041518">
    <property type="entry name" value="choice_anch_Q"/>
    <property type="match status" value="1"/>
</dbReference>
<dbReference type="InterPro" id="IPR059226">
    <property type="entry name" value="Choice_anch_Q_dom"/>
</dbReference>
<feature type="signal peptide" evidence="2">
    <location>
        <begin position="1"/>
        <end position="28"/>
    </location>
</feature>
<evidence type="ECO:0000256" key="2">
    <source>
        <dbReference type="SAM" id="SignalP"/>
    </source>
</evidence>
<feature type="region of interest" description="Disordered" evidence="1">
    <location>
        <begin position="407"/>
        <end position="427"/>
    </location>
</feature>
<dbReference type="OrthoDB" id="3565729at2"/>